<dbReference type="InterPro" id="IPR002481">
    <property type="entry name" value="FUR"/>
</dbReference>
<keyword evidence="7" id="KW-0479">Metal-binding</keyword>
<dbReference type="GO" id="GO:0008270">
    <property type="term" value="F:zinc ion binding"/>
    <property type="evidence" value="ECO:0007669"/>
    <property type="project" value="TreeGrafter"/>
</dbReference>
<comment type="cofactor">
    <cofactor evidence="7">
        <name>Zn(2+)</name>
        <dbReference type="ChEBI" id="CHEBI:29105"/>
    </cofactor>
    <text evidence="7">Binds 1 zinc ion per subunit.</text>
</comment>
<dbReference type="PANTHER" id="PTHR33202">
    <property type="entry name" value="ZINC UPTAKE REGULATION PROTEIN"/>
    <property type="match status" value="1"/>
</dbReference>
<keyword evidence="2" id="KW-0678">Repressor</keyword>
<feature type="binding site" evidence="7">
    <location>
        <position position="132"/>
    </location>
    <ligand>
        <name>Zn(2+)</name>
        <dbReference type="ChEBI" id="CHEBI:29105"/>
    </ligand>
</feature>
<dbReference type="GO" id="GO:1900376">
    <property type="term" value="P:regulation of secondary metabolite biosynthetic process"/>
    <property type="evidence" value="ECO:0007669"/>
    <property type="project" value="TreeGrafter"/>
</dbReference>
<sequence>MKEAILQSHQLKVTKNRMIILTILENSILPLTAEDIYDTCLKTTKMNYSTVYRTLSVLYDKGILLKTYNLDGILSYKLNSNDHKHFLTCTKCNKSIPIAFCPLTALETNLAEETGFQITGHNLEITGLCPDCIKQNTQSKKQK</sequence>
<evidence type="ECO:0000256" key="7">
    <source>
        <dbReference type="PIRSR" id="PIRSR602481-1"/>
    </source>
</evidence>
<evidence type="ECO:0000256" key="5">
    <source>
        <dbReference type="ARBA" id="ARBA00023125"/>
    </source>
</evidence>
<dbReference type="CDD" id="cd07153">
    <property type="entry name" value="Fur_like"/>
    <property type="match status" value="1"/>
</dbReference>
<dbReference type="GO" id="GO:0000976">
    <property type="term" value="F:transcription cis-regulatory region binding"/>
    <property type="evidence" value="ECO:0007669"/>
    <property type="project" value="TreeGrafter"/>
</dbReference>
<dbReference type="Proteomes" id="UP000199659">
    <property type="component" value="Unassembled WGS sequence"/>
</dbReference>
<dbReference type="InterPro" id="IPR036388">
    <property type="entry name" value="WH-like_DNA-bd_sf"/>
</dbReference>
<dbReference type="InterPro" id="IPR043135">
    <property type="entry name" value="Fur_C"/>
</dbReference>
<dbReference type="PANTHER" id="PTHR33202:SF8">
    <property type="entry name" value="PEROXIDE-RESPONSIVE REPRESSOR PERR"/>
    <property type="match status" value="1"/>
</dbReference>
<reference evidence="9 10" key="1">
    <citation type="submission" date="2016-10" db="EMBL/GenBank/DDBJ databases">
        <authorList>
            <person name="de Groot N.N."/>
        </authorList>
    </citation>
    <scope>NUCLEOTIDE SEQUENCE [LARGE SCALE GENOMIC DNA]</scope>
    <source>
        <strain evidence="9 10">743A</strain>
    </source>
</reference>
<comment type="cofactor">
    <cofactor evidence="8">
        <name>Mn(2+)</name>
        <dbReference type="ChEBI" id="CHEBI:29035"/>
    </cofactor>
    <cofactor evidence="8">
        <name>Fe(2+)</name>
        <dbReference type="ChEBI" id="CHEBI:29033"/>
    </cofactor>
    <text evidence="8">Binds 1 Mn(2+) or Fe(2+) ion per subunit.</text>
</comment>
<evidence type="ECO:0000256" key="1">
    <source>
        <dbReference type="ARBA" id="ARBA00007957"/>
    </source>
</evidence>
<dbReference type="SUPFAM" id="SSF46785">
    <property type="entry name" value="Winged helix' DNA-binding domain"/>
    <property type="match status" value="1"/>
</dbReference>
<keyword evidence="8" id="KW-0408">Iron</keyword>
<dbReference type="OrthoDB" id="8659436at2"/>
<evidence type="ECO:0000313" key="10">
    <source>
        <dbReference type="Proteomes" id="UP000199659"/>
    </source>
</evidence>
<keyword evidence="4" id="KW-0805">Transcription regulation</keyword>
<evidence type="ECO:0000256" key="2">
    <source>
        <dbReference type="ARBA" id="ARBA00022491"/>
    </source>
</evidence>
<feature type="binding site" evidence="7">
    <location>
        <position position="89"/>
    </location>
    <ligand>
        <name>Zn(2+)</name>
        <dbReference type="ChEBI" id="CHEBI:29105"/>
    </ligand>
</feature>
<evidence type="ECO:0000256" key="8">
    <source>
        <dbReference type="PIRSR" id="PIRSR602481-2"/>
    </source>
</evidence>
<gene>
    <name evidence="9" type="ORF">SAMN05661086_01720</name>
</gene>
<dbReference type="GO" id="GO:0045892">
    <property type="term" value="P:negative regulation of DNA-templated transcription"/>
    <property type="evidence" value="ECO:0007669"/>
    <property type="project" value="TreeGrafter"/>
</dbReference>
<protein>
    <submittedName>
        <fullName evidence="9">Fur family transcriptional regulator, ferric uptake regulator</fullName>
    </submittedName>
</protein>
<evidence type="ECO:0000256" key="4">
    <source>
        <dbReference type="ARBA" id="ARBA00023015"/>
    </source>
</evidence>
<dbReference type="Gene3D" id="3.30.1490.190">
    <property type="match status" value="1"/>
</dbReference>
<evidence type="ECO:0000256" key="3">
    <source>
        <dbReference type="ARBA" id="ARBA00022833"/>
    </source>
</evidence>
<proteinExistence type="inferred from homology"/>
<organism evidence="9 10">
    <name type="scientific">Anaeromicropila populeti</name>
    <dbReference type="NCBI Taxonomy" id="37658"/>
    <lineage>
        <taxon>Bacteria</taxon>
        <taxon>Bacillati</taxon>
        <taxon>Bacillota</taxon>
        <taxon>Clostridia</taxon>
        <taxon>Lachnospirales</taxon>
        <taxon>Lachnospiraceae</taxon>
        <taxon>Anaeromicropila</taxon>
    </lineage>
</organism>
<evidence type="ECO:0000313" key="9">
    <source>
        <dbReference type="EMBL" id="SFR78775.1"/>
    </source>
</evidence>
<dbReference type="GO" id="GO:0003700">
    <property type="term" value="F:DNA-binding transcription factor activity"/>
    <property type="evidence" value="ECO:0007669"/>
    <property type="project" value="InterPro"/>
</dbReference>
<feature type="binding site" evidence="7">
    <location>
        <position position="129"/>
    </location>
    <ligand>
        <name>Zn(2+)</name>
        <dbReference type="ChEBI" id="CHEBI:29105"/>
    </ligand>
</feature>
<feature type="binding site" evidence="8">
    <location>
        <position position="83"/>
    </location>
    <ligand>
        <name>Fe cation</name>
        <dbReference type="ChEBI" id="CHEBI:24875"/>
    </ligand>
</feature>
<keyword evidence="5" id="KW-0238">DNA-binding</keyword>
<dbReference type="Gene3D" id="1.10.10.10">
    <property type="entry name" value="Winged helix-like DNA-binding domain superfamily/Winged helix DNA-binding domain"/>
    <property type="match status" value="1"/>
</dbReference>
<accession>A0A1I6JII8</accession>
<comment type="similarity">
    <text evidence="1">Belongs to the Fur family.</text>
</comment>
<keyword evidence="6" id="KW-0804">Transcription</keyword>
<dbReference type="RefSeq" id="WP_092560268.1">
    <property type="nucleotide sequence ID" value="NZ_FOYZ01000005.1"/>
</dbReference>
<keyword evidence="10" id="KW-1185">Reference proteome</keyword>
<dbReference type="AlphaFoldDB" id="A0A1I6JII8"/>
<keyword evidence="3 7" id="KW-0862">Zinc</keyword>
<feature type="binding site" evidence="8">
    <location>
        <position position="121"/>
    </location>
    <ligand>
        <name>Fe cation</name>
        <dbReference type="ChEBI" id="CHEBI:24875"/>
    </ligand>
</feature>
<dbReference type="EMBL" id="FOYZ01000005">
    <property type="protein sequence ID" value="SFR78775.1"/>
    <property type="molecule type" value="Genomic_DNA"/>
</dbReference>
<dbReference type="InterPro" id="IPR036390">
    <property type="entry name" value="WH_DNA-bd_sf"/>
</dbReference>
<name>A0A1I6JII8_9FIRM</name>
<feature type="binding site" evidence="7">
    <location>
        <position position="92"/>
    </location>
    <ligand>
        <name>Zn(2+)</name>
        <dbReference type="ChEBI" id="CHEBI:29105"/>
    </ligand>
</feature>
<evidence type="ECO:0000256" key="6">
    <source>
        <dbReference type="ARBA" id="ARBA00023163"/>
    </source>
</evidence>
<dbReference type="Pfam" id="PF01475">
    <property type="entry name" value="FUR"/>
    <property type="match status" value="1"/>
</dbReference>
<dbReference type="STRING" id="37658.SAMN05661086_01720"/>